<feature type="region of interest" description="Disordered" evidence="1">
    <location>
        <begin position="1"/>
        <end position="22"/>
    </location>
</feature>
<name>A0A6J7NG44_9ZZZZ</name>
<accession>A0A6J7NG44</accession>
<evidence type="ECO:0000256" key="1">
    <source>
        <dbReference type="SAM" id="MobiDB-lite"/>
    </source>
</evidence>
<feature type="region of interest" description="Disordered" evidence="1">
    <location>
        <begin position="160"/>
        <end position="183"/>
    </location>
</feature>
<protein>
    <submittedName>
        <fullName evidence="2">Unannotated protein</fullName>
    </submittedName>
</protein>
<dbReference type="EMBL" id="CAFBOK010000171">
    <property type="protein sequence ID" value="CAB4992137.1"/>
    <property type="molecule type" value="Genomic_DNA"/>
</dbReference>
<evidence type="ECO:0000313" key="2">
    <source>
        <dbReference type="EMBL" id="CAB4992137.1"/>
    </source>
</evidence>
<sequence length="243" mass="26522">MQLSTANGSDTPSKAARTSVSISSAPIRACANSSTIFPTINCAHCHAVGTTTRRSTPLTKQPLKQRVHPPSFWPRPSKAGHWVPLSKAAMQRTQSRNSATIRSLSSVTACNSPIRSPTQLSTPTLHRFIVHRPIRPKRSTSRNVVLNSVDLFPVVHWKSDVRSPSPTQRSTKSSPRVLGPKRSPPQWLSLACFAVSVAPKNSALELCPSSPMKRAHSEWKFCSANLGSMRHKDSSTSPSITNF</sequence>
<gene>
    <name evidence="2" type="ORF">UFOPK3927_01365</name>
</gene>
<dbReference type="AlphaFoldDB" id="A0A6J7NG44"/>
<feature type="compositionally biased region" description="Polar residues" evidence="1">
    <location>
        <begin position="162"/>
        <end position="174"/>
    </location>
</feature>
<proteinExistence type="predicted"/>
<reference evidence="2" key="1">
    <citation type="submission" date="2020-05" db="EMBL/GenBank/DDBJ databases">
        <authorList>
            <person name="Chiriac C."/>
            <person name="Salcher M."/>
            <person name="Ghai R."/>
            <person name="Kavagutti S V."/>
        </authorList>
    </citation>
    <scope>NUCLEOTIDE SEQUENCE</scope>
</reference>
<organism evidence="2">
    <name type="scientific">freshwater metagenome</name>
    <dbReference type="NCBI Taxonomy" id="449393"/>
    <lineage>
        <taxon>unclassified sequences</taxon>
        <taxon>metagenomes</taxon>
        <taxon>ecological metagenomes</taxon>
    </lineage>
</organism>
<feature type="region of interest" description="Disordered" evidence="1">
    <location>
        <begin position="53"/>
        <end position="76"/>
    </location>
</feature>